<protein>
    <submittedName>
        <fullName evidence="2">Uncharacterized protein</fullName>
    </submittedName>
</protein>
<proteinExistence type="predicted"/>
<dbReference type="OrthoDB" id="4226308at2759"/>
<keyword evidence="3" id="KW-1185">Reference proteome</keyword>
<feature type="region of interest" description="Disordered" evidence="1">
    <location>
        <begin position="1"/>
        <end position="50"/>
    </location>
</feature>
<dbReference type="AlphaFoldDB" id="A0A0U1LPC3"/>
<gene>
    <name evidence="2" type="ORF">PISL3812_02230</name>
</gene>
<evidence type="ECO:0000313" key="2">
    <source>
        <dbReference type="EMBL" id="CRG85096.1"/>
    </source>
</evidence>
<name>A0A0U1LPC3_TALIS</name>
<reference evidence="2 3" key="1">
    <citation type="submission" date="2015-04" db="EMBL/GenBank/DDBJ databases">
        <authorList>
            <person name="Syromyatnikov M.Y."/>
            <person name="Popov V.N."/>
        </authorList>
    </citation>
    <scope>NUCLEOTIDE SEQUENCE [LARGE SCALE GENOMIC DNA]</scope>
    <source>
        <strain evidence="2">WF-38-12</strain>
    </source>
</reference>
<dbReference type="EMBL" id="CVMT01000002">
    <property type="protein sequence ID" value="CRG85096.1"/>
    <property type="molecule type" value="Genomic_DNA"/>
</dbReference>
<accession>A0A0U1LPC3</accession>
<dbReference type="Proteomes" id="UP000054383">
    <property type="component" value="Unassembled WGS sequence"/>
</dbReference>
<evidence type="ECO:0000313" key="3">
    <source>
        <dbReference type="Proteomes" id="UP000054383"/>
    </source>
</evidence>
<sequence>MAMPNPVNITPQKDPMSSPYPGSSSHAPFSASPTTQNLLQQQQQPQVHQQRPKRLLIFQETKSPALESAYTPVNTLGLPIAGLGPYFPGCSTTVSNLPLKVIKSFTEVFNSPRYKNWAVVAAGPYHDPSEDGKFYAVVLEQIKDQPPSDSTNSVASTGNGERNALPMAKTTIAFFRISRSRI</sequence>
<evidence type="ECO:0000256" key="1">
    <source>
        <dbReference type="SAM" id="MobiDB-lite"/>
    </source>
</evidence>
<feature type="compositionally biased region" description="Low complexity" evidence="1">
    <location>
        <begin position="36"/>
        <end position="49"/>
    </location>
</feature>
<feature type="compositionally biased region" description="Polar residues" evidence="1">
    <location>
        <begin position="20"/>
        <end position="35"/>
    </location>
</feature>
<organism evidence="2 3">
    <name type="scientific">Talaromyces islandicus</name>
    <name type="common">Penicillium islandicum</name>
    <dbReference type="NCBI Taxonomy" id="28573"/>
    <lineage>
        <taxon>Eukaryota</taxon>
        <taxon>Fungi</taxon>
        <taxon>Dikarya</taxon>
        <taxon>Ascomycota</taxon>
        <taxon>Pezizomycotina</taxon>
        <taxon>Eurotiomycetes</taxon>
        <taxon>Eurotiomycetidae</taxon>
        <taxon>Eurotiales</taxon>
        <taxon>Trichocomaceae</taxon>
        <taxon>Talaromyces</taxon>
        <taxon>Talaromyces sect. Islandici</taxon>
    </lineage>
</organism>